<dbReference type="GO" id="GO:0006281">
    <property type="term" value="P:DNA repair"/>
    <property type="evidence" value="ECO:0007669"/>
    <property type="project" value="UniProtKB-KW"/>
</dbReference>
<evidence type="ECO:0000313" key="11">
    <source>
        <dbReference type="EMBL" id="HIX69090.1"/>
    </source>
</evidence>
<evidence type="ECO:0000256" key="3">
    <source>
        <dbReference type="ARBA" id="ARBA00022763"/>
    </source>
</evidence>
<evidence type="ECO:0000259" key="10">
    <source>
        <dbReference type="PROSITE" id="PS51217"/>
    </source>
</evidence>
<dbReference type="Proteomes" id="UP000886721">
    <property type="component" value="Unassembled WGS sequence"/>
</dbReference>
<evidence type="ECO:0000313" key="12">
    <source>
        <dbReference type="Proteomes" id="UP000886721"/>
    </source>
</evidence>
<dbReference type="InterPro" id="IPR011604">
    <property type="entry name" value="PDDEXK-like_dom_sf"/>
</dbReference>
<evidence type="ECO:0000256" key="6">
    <source>
        <dbReference type="ARBA" id="ARBA00022839"/>
    </source>
</evidence>
<dbReference type="PANTHER" id="PTHR30591">
    <property type="entry name" value="RECBCD ENZYME SUBUNIT RECC"/>
    <property type="match status" value="1"/>
</dbReference>
<keyword evidence="5" id="KW-0347">Helicase</keyword>
<keyword evidence="7" id="KW-0067">ATP-binding</keyword>
<dbReference type="GO" id="GO:0005524">
    <property type="term" value="F:ATP binding"/>
    <property type="evidence" value="ECO:0007669"/>
    <property type="project" value="UniProtKB-KW"/>
</dbReference>
<dbReference type="PANTHER" id="PTHR30591:SF1">
    <property type="entry name" value="RECBCD ENZYME SUBUNIT RECC"/>
    <property type="match status" value="1"/>
</dbReference>
<keyword evidence="6" id="KW-0269">Exonuclease</keyword>
<reference evidence="11" key="2">
    <citation type="submission" date="2021-04" db="EMBL/GenBank/DDBJ databases">
        <authorList>
            <person name="Gilroy R."/>
        </authorList>
    </citation>
    <scope>NUCLEOTIDE SEQUENCE</scope>
    <source>
        <strain evidence="11">CHK191-13928</strain>
    </source>
</reference>
<sequence length="1113" mass="128805">MGLQFILGPARSGKTSCVYERIIRESMEHPKQEFFLLVPDQSTLNAQRELVARHPNHGTMNIDVVGFFRLAYRIFEELSYVPEDLLEDEGKSMVIRKVMEKNKKKLKIFGPSMKKSGFIEELKSFFAEMYQYDISKEDLEEAAGNMEHPGLRAKMDDILLVMDEFEAYIEGRYLISEQLLDVLADKIEDSGKLRDAVFYLDGFTGFTPIQRKVIKKLLKIGKQVYVTLTADESSIYREYREYELFAMPKRERRMLILDAKEMGIRIDPDIICRPDASGSKELRHLERNLFRYPCGRWEGKCEDLQISQVMNPRMESRMIAGQIETLVRKKGYLYKNIVVLTADLESYEGELERSFRDFHIPYFVDANRKLKNNPCIETILAALKMIQADFSFDMVFRYLKSGFSCLEQGEADLLENYVTALGIRGYARWERPFASDLFSEEEMKQIEQCRLRFMEEIRPLKEGLKKRGSNVLAKLTCLYEFLERLEIREKMEAYRKKFEEEGDLAQAKTYEKVYDQVLDLMEQMAEILGEERLSYDDFVNVLETGMEEMTMGVIPPSLDQVLIGDMERTRTEGVKILFFAGVNDDAIPKQKQKGAVLSDSQKEMLKEKGIVMAPTAKTEAYMEQFYLYLAAAKPTDRLYLSYSTMTASGESHQPSYFLDRIRTLFPNLKVYEEEGAGIFGFTPEAAADRAVALMEEEELGEKEFHELSALIYALKSWRPLDECLNAKFYINQAKPISQELIKSLYGDVLGGSVTRMESFAGCAFSHFMQYGLRLKERLEHKILPMDMGQVFHKTMELVGKKTDWKFADDEARNSFVDQVVEEAVSGAQQEILDSSSRNHYLMDRMKRISRRAVWAMEQYIRRGDFTPEEYEIAFSEKDQLNSMRFALDDGKEMVFSGVVDRMDGTEDEENKYIKIIDYKSGNVTFDFAKIFHGLQMQLIIYMNAMLELYEKKSQKRVLPAGMFYFHMNDPMVDAEDGKEPETELLRSMKMSGVANEDFDLISKMEHAGQEGYLSLPVRKTKTGYHKQSSILDTNQMLKLGTMVEEKMQELGNALIKGDISIRPYEYQGMMPCKYCSFRHVCAYEEGVDPVNRIKKMSLEEGKHALDERTAKGH</sequence>
<dbReference type="GO" id="GO:0004386">
    <property type="term" value="F:helicase activity"/>
    <property type="evidence" value="ECO:0007669"/>
    <property type="project" value="UniProtKB-KW"/>
</dbReference>
<dbReference type="Gene3D" id="3.40.50.300">
    <property type="entry name" value="P-loop containing nucleotide triphosphate hydrolases"/>
    <property type="match status" value="3"/>
</dbReference>
<dbReference type="SUPFAM" id="SSF52540">
    <property type="entry name" value="P-loop containing nucleoside triphosphate hydrolases"/>
    <property type="match status" value="1"/>
</dbReference>
<evidence type="ECO:0000256" key="2">
    <source>
        <dbReference type="ARBA" id="ARBA00022741"/>
    </source>
</evidence>
<protein>
    <submittedName>
        <fullName evidence="11">PD-(D/E)XK nuclease family protein</fullName>
    </submittedName>
</protein>
<dbReference type="GO" id="GO:0004527">
    <property type="term" value="F:exonuclease activity"/>
    <property type="evidence" value="ECO:0007669"/>
    <property type="project" value="UniProtKB-KW"/>
</dbReference>
<dbReference type="PROSITE" id="PS51217">
    <property type="entry name" value="UVRD_HELICASE_CTER"/>
    <property type="match status" value="1"/>
</dbReference>
<proteinExistence type="predicted"/>
<feature type="domain" description="UvrD-like helicase C-terminal" evidence="10">
    <location>
        <begin position="273"/>
        <end position="549"/>
    </location>
</feature>
<keyword evidence="8" id="KW-0238">DNA-binding</keyword>
<dbReference type="GO" id="GO:0006310">
    <property type="term" value="P:DNA recombination"/>
    <property type="evidence" value="ECO:0007669"/>
    <property type="project" value="TreeGrafter"/>
</dbReference>
<dbReference type="InterPro" id="IPR049035">
    <property type="entry name" value="ADDB_N"/>
</dbReference>
<dbReference type="EMBL" id="DXEM01000040">
    <property type="protein sequence ID" value="HIX69090.1"/>
    <property type="molecule type" value="Genomic_DNA"/>
</dbReference>
<gene>
    <name evidence="11" type="ORF">H9735_13355</name>
</gene>
<organism evidence="11 12">
    <name type="scientific">Candidatus Anaerostipes excrementavium</name>
    <dbReference type="NCBI Taxonomy" id="2838463"/>
    <lineage>
        <taxon>Bacteria</taxon>
        <taxon>Bacillati</taxon>
        <taxon>Bacillota</taxon>
        <taxon>Clostridia</taxon>
        <taxon>Lachnospirales</taxon>
        <taxon>Lachnospiraceae</taxon>
        <taxon>Anaerostipes</taxon>
    </lineage>
</organism>
<comment type="caution">
    <text evidence="11">The sequence shown here is derived from an EMBL/GenBank/DDBJ whole genome shotgun (WGS) entry which is preliminary data.</text>
</comment>
<keyword evidence="3" id="KW-0227">DNA damage</keyword>
<dbReference type="AlphaFoldDB" id="A0A9D1WYE2"/>
<evidence type="ECO:0000256" key="1">
    <source>
        <dbReference type="ARBA" id="ARBA00022722"/>
    </source>
</evidence>
<evidence type="ECO:0000256" key="8">
    <source>
        <dbReference type="ARBA" id="ARBA00023125"/>
    </source>
</evidence>
<keyword evidence="2" id="KW-0547">Nucleotide-binding</keyword>
<dbReference type="Pfam" id="PF12705">
    <property type="entry name" value="PDDEXK_1"/>
    <property type="match status" value="1"/>
</dbReference>
<keyword evidence="1" id="KW-0540">Nuclease</keyword>
<dbReference type="Gene3D" id="3.90.320.10">
    <property type="match status" value="1"/>
</dbReference>
<keyword evidence="9" id="KW-0234">DNA repair</keyword>
<dbReference type="InterPro" id="IPR027417">
    <property type="entry name" value="P-loop_NTPase"/>
</dbReference>
<reference evidence="11" key="1">
    <citation type="journal article" date="2021" name="PeerJ">
        <title>Extensive microbial diversity within the chicken gut microbiome revealed by metagenomics and culture.</title>
        <authorList>
            <person name="Gilroy R."/>
            <person name="Ravi A."/>
            <person name="Getino M."/>
            <person name="Pursley I."/>
            <person name="Horton D.L."/>
            <person name="Alikhan N.F."/>
            <person name="Baker D."/>
            <person name="Gharbi K."/>
            <person name="Hall N."/>
            <person name="Watson M."/>
            <person name="Adriaenssens E.M."/>
            <person name="Foster-Nyarko E."/>
            <person name="Jarju S."/>
            <person name="Secka A."/>
            <person name="Antonio M."/>
            <person name="Oren A."/>
            <person name="Chaudhuri R.R."/>
            <person name="La Ragione R."/>
            <person name="Hildebrand F."/>
            <person name="Pallen M.J."/>
        </authorList>
    </citation>
    <scope>NUCLEOTIDE SEQUENCE</scope>
    <source>
        <strain evidence="11">CHK191-13928</strain>
    </source>
</reference>
<evidence type="ECO:0000256" key="4">
    <source>
        <dbReference type="ARBA" id="ARBA00022801"/>
    </source>
</evidence>
<dbReference type="InterPro" id="IPR038726">
    <property type="entry name" value="PDDEXK_AddAB-type"/>
</dbReference>
<dbReference type="Pfam" id="PF13361">
    <property type="entry name" value="UvrD_C"/>
    <property type="match status" value="1"/>
</dbReference>
<dbReference type="Pfam" id="PF21445">
    <property type="entry name" value="ADDB_N"/>
    <property type="match status" value="1"/>
</dbReference>
<evidence type="ECO:0000256" key="7">
    <source>
        <dbReference type="ARBA" id="ARBA00022840"/>
    </source>
</evidence>
<name>A0A9D1WYE2_9FIRM</name>
<dbReference type="GO" id="GO:0003677">
    <property type="term" value="F:DNA binding"/>
    <property type="evidence" value="ECO:0007669"/>
    <property type="project" value="UniProtKB-KW"/>
</dbReference>
<dbReference type="InterPro" id="IPR014017">
    <property type="entry name" value="DNA_helicase_UvrD-like_C"/>
</dbReference>
<accession>A0A9D1WYE2</accession>
<evidence type="ECO:0000256" key="5">
    <source>
        <dbReference type="ARBA" id="ARBA00022806"/>
    </source>
</evidence>
<evidence type="ECO:0000256" key="9">
    <source>
        <dbReference type="ARBA" id="ARBA00023204"/>
    </source>
</evidence>
<keyword evidence="4" id="KW-0378">Hydrolase</keyword>